<dbReference type="EMBL" id="FLRE01000187">
    <property type="protein sequence ID" value="SBT47337.1"/>
    <property type="molecule type" value="Genomic_DNA"/>
</dbReference>
<reference evidence="4 5" key="2">
    <citation type="submission" date="2016-05" db="EMBL/GenBank/DDBJ databases">
        <authorList>
            <person name="Naeem Raeece"/>
        </authorList>
    </citation>
    <scope>NUCLEOTIDE SEQUENCE [LARGE SCALE GENOMIC DNA]</scope>
</reference>
<reference evidence="2" key="1">
    <citation type="submission" date="2016-05" db="EMBL/GenBank/DDBJ databases">
        <authorList>
            <person name="Lavstsen T."/>
            <person name="Jespersen J.S."/>
        </authorList>
    </citation>
    <scope>NUCLEOTIDE SEQUENCE [LARGE SCALE GENOMIC DNA]</scope>
</reference>
<organism evidence="2 4">
    <name type="scientific">Plasmodium ovale wallikeri</name>
    <dbReference type="NCBI Taxonomy" id="864142"/>
    <lineage>
        <taxon>Eukaryota</taxon>
        <taxon>Sar</taxon>
        <taxon>Alveolata</taxon>
        <taxon>Apicomplexa</taxon>
        <taxon>Aconoidasida</taxon>
        <taxon>Haemosporida</taxon>
        <taxon>Plasmodiidae</taxon>
        <taxon>Plasmodium</taxon>
        <taxon>Plasmodium (Plasmodium)</taxon>
    </lineage>
</organism>
<dbReference type="EMBL" id="FLRD01001153">
    <property type="protein sequence ID" value="SBT56646.1"/>
    <property type="molecule type" value="Genomic_DNA"/>
</dbReference>
<keyword evidence="1" id="KW-1133">Transmembrane helix</keyword>
<protein>
    <submittedName>
        <fullName evidence="2">PIR Superfamily Protein</fullName>
    </submittedName>
</protein>
<evidence type="ECO:0000313" key="2">
    <source>
        <dbReference type="EMBL" id="SBT47337.1"/>
    </source>
</evidence>
<proteinExistence type="predicted"/>
<dbReference type="AlphaFoldDB" id="A0A1A8ZU32"/>
<accession>A0A1A8ZU32</accession>
<dbReference type="Proteomes" id="UP000078555">
    <property type="component" value="Unassembled WGS sequence"/>
</dbReference>
<feature type="transmembrane region" description="Helical" evidence="1">
    <location>
        <begin position="266"/>
        <end position="290"/>
    </location>
</feature>
<evidence type="ECO:0000313" key="5">
    <source>
        <dbReference type="Proteomes" id="UP000078555"/>
    </source>
</evidence>
<dbReference type="Pfam" id="PF05795">
    <property type="entry name" value="Plasmodium_Vir"/>
    <property type="match status" value="1"/>
</dbReference>
<keyword evidence="5" id="KW-1185">Reference proteome</keyword>
<dbReference type="Proteomes" id="UP000078550">
    <property type="component" value="Unassembled WGS sequence"/>
</dbReference>
<dbReference type="InterPro" id="IPR008780">
    <property type="entry name" value="Plasmodium_Vir"/>
</dbReference>
<evidence type="ECO:0000256" key="1">
    <source>
        <dbReference type="SAM" id="Phobius"/>
    </source>
</evidence>
<evidence type="ECO:0000313" key="3">
    <source>
        <dbReference type="EMBL" id="SBT56646.1"/>
    </source>
</evidence>
<name>A0A1A8ZU32_PLAOA</name>
<gene>
    <name evidence="3" type="ORF">POVWA1_077470</name>
    <name evidence="2" type="ORF">POVWA2_053880</name>
</gene>
<evidence type="ECO:0000313" key="4">
    <source>
        <dbReference type="Proteomes" id="UP000078550"/>
    </source>
</evidence>
<keyword evidence="1" id="KW-0812">Transmembrane</keyword>
<keyword evidence="1" id="KW-0472">Membrane</keyword>
<sequence>MYKNIESLPSNIFYNKLNRVDIYCRDYVTLNSIENELDKDDNIRDISANLSKILCYVSLLPSDDIFYEGRCDFLYYWLRDTLQKKLQNDTTVSSVMDKIYNELQKFNAEKKCALDNSVIDKDAFNQRKIVYDYSRNFGTIKKALDDHGRSCNTEYYNYIVNSVRVYKNVHATCITNNDTYCTNKFKEIFRNYDYQELSKLSCDLETKNLSPPAGEASSQSFSSVQMDARFSLQREDEGGVFSASGPTDSSAEILSTNKGTNTAMSIIFPVSGIFLACFTLYKFTPLWTWIHSYLMRKKYIRSNIEDREALELIEHQFETNKKNYDSAQYNVAYHAAENSLF</sequence>